<dbReference type="PROSITE" id="PS50943">
    <property type="entry name" value="HTH_CROC1"/>
    <property type="match status" value="1"/>
</dbReference>
<protein>
    <submittedName>
        <fullName evidence="2">Helix-turn-helix protein</fullName>
    </submittedName>
</protein>
<sequence length="398" mass="42289">MDFPKLLRMLRLDAGLSLEGLAGQVHYSRGHVHNVESGARPATADFAAAADRALCSEGLLEHQWRRDQDRARDAHLASAMTAALRRSRDLAQMPGLDVDDLAADAADLAVEYLSAPPGPMLQQAHQVRQEVTGRLRQRHHRPGERAELYVAAGRLSGVLAYAALDLGDARAAMEHCRAALRCAEFAGDTELLVWVRGTQSLIARFEQDFVAASGFVDEGLQHAGRVPGTGLARLLCGRAQCLANLGDSAGSNAALDAAWAARDEAVGQDAVGGLFTFSAAKQQYYAGSALIWLPGRADNERAAEQAGAAIGLWQEQGPAERSLDDEHLAHVYLATARAQLGDVEGAAAAVEPVLSLPAEMQISWIVKRMGRLAGVLSGPRFAGSRSAVETVEAIRAAG</sequence>
<accession>A0A3N4RTI4</accession>
<comment type="caution">
    <text evidence="2">The sequence shown here is derived from an EMBL/GenBank/DDBJ whole genome shotgun (WGS) entry which is preliminary data.</text>
</comment>
<dbReference type="InterPro" id="IPR010982">
    <property type="entry name" value="Lambda_DNA-bd_dom_sf"/>
</dbReference>
<dbReference type="InterPro" id="IPR001387">
    <property type="entry name" value="Cro/C1-type_HTH"/>
</dbReference>
<dbReference type="GO" id="GO:0003677">
    <property type="term" value="F:DNA binding"/>
    <property type="evidence" value="ECO:0007669"/>
    <property type="project" value="InterPro"/>
</dbReference>
<dbReference type="SUPFAM" id="SSF48452">
    <property type="entry name" value="TPR-like"/>
    <property type="match status" value="1"/>
</dbReference>
<dbReference type="Gene3D" id="1.10.260.40">
    <property type="entry name" value="lambda repressor-like DNA-binding domains"/>
    <property type="match status" value="1"/>
</dbReference>
<evidence type="ECO:0000313" key="3">
    <source>
        <dbReference type="Proteomes" id="UP000266906"/>
    </source>
</evidence>
<proteinExistence type="predicted"/>
<keyword evidence="3" id="KW-1185">Reference proteome</keyword>
<dbReference type="RefSeq" id="WP_279634035.1">
    <property type="nucleotide sequence ID" value="NZ_RKQG01000004.1"/>
</dbReference>
<dbReference type="Pfam" id="PF13560">
    <property type="entry name" value="HTH_31"/>
    <property type="match status" value="1"/>
</dbReference>
<dbReference type="SUPFAM" id="SSF47413">
    <property type="entry name" value="lambda repressor-like DNA-binding domains"/>
    <property type="match status" value="1"/>
</dbReference>
<dbReference type="CDD" id="cd00093">
    <property type="entry name" value="HTH_XRE"/>
    <property type="match status" value="1"/>
</dbReference>
<feature type="domain" description="HTH cro/C1-type" evidence="1">
    <location>
        <begin position="7"/>
        <end position="60"/>
    </location>
</feature>
<dbReference type="EMBL" id="RKQG01000004">
    <property type="protein sequence ID" value="RPE27324.1"/>
    <property type="molecule type" value="Genomic_DNA"/>
</dbReference>
<gene>
    <name evidence="2" type="ORF">EDD38_7469</name>
</gene>
<evidence type="ECO:0000313" key="2">
    <source>
        <dbReference type="EMBL" id="RPE27324.1"/>
    </source>
</evidence>
<reference evidence="2 3" key="1">
    <citation type="submission" date="2018-11" db="EMBL/GenBank/DDBJ databases">
        <title>Sequencing the genomes of 1000 actinobacteria strains.</title>
        <authorList>
            <person name="Klenk H.-P."/>
        </authorList>
    </citation>
    <scope>NUCLEOTIDE SEQUENCE [LARGE SCALE GENOMIC DNA]</scope>
    <source>
        <strain evidence="2 3">DSM 44781</strain>
    </source>
</reference>
<evidence type="ECO:0000259" key="1">
    <source>
        <dbReference type="PROSITE" id="PS50943"/>
    </source>
</evidence>
<dbReference type="Proteomes" id="UP000266906">
    <property type="component" value="Unassembled WGS sequence"/>
</dbReference>
<dbReference type="InterPro" id="IPR011990">
    <property type="entry name" value="TPR-like_helical_dom_sf"/>
</dbReference>
<dbReference type="SMART" id="SM00530">
    <property type="entry name" value="HTH_XRE"/>
    <property type="match status" value="1"/>
</dbReference>
<organism evidence="2 3">
    <name type="scientific">Kitasatospora cineracea</name>
    <dbReference type="NCBI Taxonomy" id="88074"/>
    <lineage>
        <taxon>Bacteria</taxon>
        <taxon>Bacillati</taxon>
        <taxon>Actinomycetota</taxon>
        <taxon>Actinomycetes</taxon>
        <taxon>Kitasatosporales</taxon>
        <taxon>Streptomycetaceae</taxon>
        <taxon>Kitasatospora</taxon>
    </lineage>
</organism>
<name>A0A3N4RTI4_9ACTN</name>
<dbReference type="AlphaFoldDB" id="A0A3N4RTI4"/>